<dbReference type="InterPro" id="IPR002921">
    <property type="entry name" value="Fungal_lipase-type"/>
</dbReference>
<keyword evidence="4" id="KW-1185">Reference proteome</keyword>
<dbReference type="InterPro" id="IPR029058">
    <property type="entry name" value="AB_hydrolase_fold"/>
</dbReference>
<dbReference type="GO" id="GO:0006508">
    <property type="term" value="P:proteolysis"/>
    <property type="evidence" value="ECO:0007669"/>
    <property type="project" value="UniProtKB-KW"/>
</dbReference>
<evidence type="ECO:0000256" key="1">
    <source>
        <dbReference type="ARBA" id="ARBA00022801"/>
    </source>
</evidence>
<reference evidence="3" key="1">
    <citation type="submission" date="2019-09" db="EMBL/GenBank/DDBJ databases">
        <title>Draft genome information of white flower Hibiscus syriacus.</title>
        <authorList>
            <person name="Kim Y.-M."/>
        </authorList>
    </citation>
    <scope>NUCLEOTIDE SEQUENCE [LARGE SCALE GENOMIC DNA]</scope>
    <source>
        <strain evidence="3">YM2019G1</strain>
    </source>
</reference>
<name>A0A6A3BLQ0_HIBSY</name>
<dbReference type="AlphaFoldDB" id="A0A6A3BLQ0"/>
<proteinExistence type="predicted"/>
<dbReference type="PANTHER" id="PTHR46086">
    <property type="entry name" value="ALPHA/BETA-HYDROLASES SUPERFAMILY PROTEIN"/>
    <property type="match status" value="1"/>
</dbReference>
<organism evidence="3 4">
    <name type="scientific">Hibiscus syriacus</name>
    <name type="common">Rose of Sharon</name>
    <dbReference type="NCBI Taxonomy" id="106335"/>
    <lineage>
        <taxon>Eukaryota</taxon>
        <taxon>Viridiplantae</taxon>
        <taxon>Streptophyta</taxon>
        <taxon>Embryophyta</taxon>
        <taxon>Tracheophyta</taxon>
        <taxon>Spermatophyta</taxon>
        <taxon>Magnoliopsida</taxon>
        <taxon>eudicotyledons</taxon>
        <taxon>Gunneridae</taxon>
        <taxon>Pentapetalae</taxon>
        <taxon>rosids</taxon>
        <taxon>malvids</taxon>
        <taxon>Malvales</taxon>
        <taxon>Malvaceae</taxon>
        <taxon>Malvoideae</taxon>
        <taxon>Hibiscus</taxon>
    </lineage>
</organism>
<dbReference type="CDD" id="cd00519">
    <property type="entry name" value="Lipase_3"/>
    <property type="match status" value="1"/>
</dbReference>
<dbReference type="Proteomes" id="UP000436088">
    <property type="component" value="Unassembled WGS sequence"/>
</dbReference>
<dbReference type="GO" id="GO:0008233">
    <property type="term" value="F:peptidase activity"/>
    <property type="evidence" value="ECO:0007669"/>
    <property type="project" value="UniProtKB-KW"/>
</dbReference>
<comment type="caution">
    <text evidence="3">The sequence shown here is derived from an EMBL/GenBank/DDBJ whole genome shotgun (WGS) entry which is preliminary data.</text>
</comment>
<dbReference type="GO" id="GO:0006629">
    <property type="term" value="P:lipid metabolic process"/>
    <property type="evidence" value="ECO:0007669"/>
    <property type="project" value="InterPro"/>
</dbReference>
<dbReference type="Gene3D" id="3.40.50.1820">
    <property type="entry name" value="alpha/beta hydrolase"/>
    <property type="match status" value="1"/>
</dbReference>
<dbReference type="GO" id="GO:0004806">
    <property type="term" value="F:triacylglycerol lipase activity"/>
    <property type="evidence" value="ECO:0007669"/>
    <property type="project" value="InterPro"/>
</dbReference>
<gene>
    <name evidence="3" type="ORF">F3Y22_tig00110123pilonHSYRG00120</name>
</gene>
<keyword evidence="1" id="KW-0378">Hydrolase</keyword>
<dbReference type="InterPro" id="IPR044819">
    <property type="entry name" value="OBL-like"/>
</dbReference>
<dbReference type="PANTHER" id="PTHR46086:SF4">
    <property type="entry name" value="ALPHA_BETA-HYDROLASES SUPERFAMILY PROTEIN"/>
    <property type="match status" value="1"/>
</dbReference>
<accession>A0A6A3BLQ0</accession>
<feature type="domain" description="Fungal lipase-type" evidence="2">
    <location>
        <begin position="2"/>
        <end position="143"/>
    </location>
</feature>
<evidence type="ECO:0000313" key="4">
    <source>
        <dbReference type="Proteomes" id="UP000436088"/>
    </source>
</evidence>
<dbReference type="EMBL" id="VEPZ02000848">
    <property type="protein sequence ID" value="KAE8716338.1"/>
    <property type="molecule type" value="Genomic_DNA"/>
</dbReference>
<protein>
    <submittedName>
        <fullName evidence="3">Subtilisin-like protease-like</fullName>
    </submittedName>
</protein>
<dbReference type="Pfam" id="PF01764">
    <property type="entry name" value="Lipase_3"/>
    <property type="match status" value="1"/>
</dbReference>
<evidence type="ECO:0000259" key="2">
    <source>
        <dbReference type="Pfam" id="PF01764"/>
    </source>
</evidence>
<sequence length="211" mass="24906">MDIDFSWYELKHMAKTHSGFMKALGLQKNKGFPKDQHSTDSRQYAYYTLRRKLREVLQVNPEARFILTGHSSGGATAILFAAVLVLHQEEWLLERLDAVYTFGHPRVADSKFGEFIEKKLSKFDVKYYRYVYNNDHGPRLPYDDSIFFFKHFGTCIFFNRRYEGNVLAVEPDKNLYPWLWTFPKMMDAVWEFIMVSFCLKKRVENTGKPGL</sequence>
<dbReference type="SUPFAM" id="SSF53474">
    <property type="entry name" value="alpha/beta-Hydrolases"/>
    <property type="match status" value="1"/>
</dbReference>
<evidence type="ECO:0000313" key="3">
    <source>
        <dbReference type="EMBL" id="KAE8716338.1"/>
    </source>
</evidence>